<dbReference type="AlphaFoldDB" id="A0A370NJW6"/>
<sequence>MELLVEQVEVWVASIPDEPGGLAGVLTTLRDVGAYLQLIIARRSPDRPGEGVVFVTPLQGDREMVAAAVAGFNIAQKQHCVRVLGSNQPGLAAALTEDLAKAGINLRGFSAAVIGTQFVAYVAVDSQAEADRAADVLKAVA</sequence>
<dbReference type="SUPFAM" id="SSF55021">
    <property type="entry name" value="ACT-like"/>
    <property type="match status" value="1"/>
</dbReference>
<proteinExistence type="predicted"/>
<keyword evidence="3" id="KW-1185">Reference proteome</keyword>
<dbReference type="InterPro" id="IPR045865">
    <property type="entry name" value="ACT-like_dom_sf"/>
</dbReference>
<protein>
    <submittedName>
        <fullName evidence="2">Amino acid-binding protein</fullName>
    </submittedName>
</protein>
<reference evidence="3" key="1">
    <citation type="submission" date="2018-06" db="EMBL/GenBank/DDBJ databases">
        <authorList>
            <person name="Feng T."/>
            <person name="Jeon C.O."/>
        </authorList>
    </citation>
    <scope>NUCLEOTIDE SEQUENCE [LARGE SCALE GENOMIC DNA]</scope>
    <source>
        <strain evidence="3">S23</strain>
    </source>
</reference>
<comment type="caution">
    <text evidence="2">The sequence shown here is derived from an EMBL/GenBank/DDBJ whole genome shotgun (WGS) entry which is preliminary data.</text>
</comment>
<gene>
    <name evidence="2" type="ORF">DN412_34585</name>
</gene>
<dbReference type="PROSITE" id="PS51671">
    <property type="entry name" value="ACT"/>
    <property type="match status" value="1"/>
</dbReference>
<organism evidence="2 3">
    <name type="scientific">Cupriavidus lacunae</name>
    <dbReference type="NCBI Taxonomy" id="2666307"/>
    <lineage>
        <taxon>Bacteria</taxon>
        <taxon>Pseudomonadati</taxon>
        <taxon>Pseudomonadota</taxon>
        <taxon>Betaproteobacteria</taxon>
        <taxon>Burkholderiales</taxon>
        <taxon>Burkholderiaceae</taxon>
        <taxon>Cupriavidus</taxon>
    </lineage>
</organism>
<dbReference type="CDD" id="cd02116">
    <property type="entry name" value="ACT"/>
    <property type="match status" value="1"/>
</dbReference>
<dbReference type="Pfam" id="PF13740">
    <property type="entry name" value="ACT_6"/>
    <property type="match status" value="1"/>
</dbReference>
<dbReference type="RefSeq" id="WP_115215690.1">
    <property type="nucleotide sequence ID" value="NZ_QKWJ01000079.1"/>
</dbReference>
<name>A0A370NJW6_9BURK</name>
<dbReference type="Proteomes" id="UP000255165">
    <property type="component" value="Unassembled WGS sequence"/>
</dbReference>
<evidence type="ECO:0000313" key="3">
    <source>
        <dbReference type="Proteomes" id="UP000255165"/>
    </source>
</evidence>
<evidence type="ECO:0000313" key="2">
    <source>
        <dbReference type="EMBL" id="RDK05891.1"/>
    </source>
</evidence>
<dbReference type="EMBL" id="QKWJ01000079">
    <property type="protein sequence ID" value="RDK05891.1"/>
    <property type="molecule type" value="Genomic_DNA"/>
</dbReference>
<dbReference type="Gene3D" id="3.30.70.260">
    <property type="match status" value="1"/>
</dbReference>
<accession>A0A370NJW6</accession>
<dbReference type="InterPro" id="IPR002912">
    <property type="entry name" value="ACT_dom"/>
</dbReference>
<evidence type="ECO:0000259" key="1">
    <source>
        <dbReference type="PROSITE" id="PS51671"/>
    </source>
</evidence>
<feature type="domain" description="ACT" evidence="1">
    <location>
        <begin position="80"/>
        <end position="141"/>
    </location>
</feature>